<sequence length="166" mass="18854">MEYAQEYTKREKWTRVCLYSLLGLLLIMGQRLWFNPFIEDFANRPHCYQLAGLNGADYFWQLIFVGIPVLALLPMLFTLVPMAIRGLMQGRFPPEGEKVYKPTLVVRGAKAYVKPVLYLTITVACVLLIWWGHQQAAIMPALDSDKLDPALCQSDTESIQNGLGET</sequence>
<dbReference type="OrthoDB" id="7061187at2"/>
<dbReference type="RefSeq" id="WP_011761451.1">
    <property type="nucleotide sequence ID" value="NC_008700.1"/>
</dbReference>
<evidence type="ECO:0000313" key="2">
    <source>
        <dbReference type="EMBL" id="ABM01547.1"/>
    </source>
</evidence>
<name>A1SAZ0_SHEAM</name>
<feature type="transmembrane region" description="Helical" evidence="1">
    <location>
        <begin position="116"/>
        <end position="133"/>
    </location>
</feature>
<dbReference type="HOGENOM" id="CLU_1694768_0_0_6"/>
<feature type="transmembrane region" description="Helical" evidence="1">
    <location>
        <begin position="58"/>
        <end position="84"/>
    </location>
</feature>
<keyword evidence="1" id="KW-1133">Transmembrane helix</keyword>
<proteinExistence type="predicted"/>
<keyword evidence="1" id="KW-0472">Membrane</keyword>
<accession>A1SAZ0</accession>
<dbReference type="EMBL" id="CP000507">
    <property type="protein sequence ID" value="ABM01547.1"/>
    <property type="molecule type" value="Genomic_DNA"/>
</dbReference>
<evidence type="ECO:0000256" key="1">
    <source>
        <dbReference type="SAM" id="Phobius"/>
    </source>
</evidence>
<keyword evidence="3" id="KW-1185">Reference proteome</keyword>
<dbReference type="KEGG" id="saz:Sama_3344"/>
<dbReference type="Proteomes" id="UP000009175">
    <property type="component" value="Chromosome"/>
</dbReference>
<dbReference type="eggNOG" id="ENOG5034858">
    <property type="taxonomic scope" value="Bacteria"/>
</dbReference>
<organism evidence="2 3">
    <name type="scientific">Shewanella amazonensis (strain ATCC BAA-1098 / SB2B)</name>
    <dbReference type="NCBI Taxonomy" id="326297"/>
    <lineage>
        <taxon>Bacteria</taxon>
        <taxon>Pseudomonadati</taxon>
        <taxon>Pseudomonadota</taxon>
        <taxon>Gammaproteobacteria</taxon>
        <taxon>Alteromonadales</taxon>
        <taxon>Shewanellaceae</taxon>
        <taxon>Shewanella</taxon>
    </lineage>
</organism>
<reference evidence="2 3" key="1">
    <citation type="submission" date="2006-12" db="EMBL/GenBank/DDBJ databases">
        <title>Complete sequence of Shewanella amazonensis SB2B.</title>
        <authorList>
            <consortium name="US DOE Joint Genome Institute"/>
            <person name="Copeland A."/>
            <person name="Lucas S."/>
            <person name="Lapidus A."/>
            <person name="Barry K."/>
            <person name="Detter J.C."/>
            <person name="Glavina del Rio T."/>
            <person name="Hammon N."/>
            <person name="Israni S."/>
            <person name="Dalin E."/>
            <person name="Tice H."/>
            <person name="Pitluck S."/>
            <person name="Munk A.C."/>
            <person name="Brettin T."/>
            <person name="Bruce D."/>
            <person name="Han C."/>
            <person name="Tapia R."/>
            <person name="Gilna P."/>
            <person name="Schmutz J."/>
            <person name="Larimer F."/>
            <person name="Land M."/>
            <person name="Hauser L."/>
            <person name="Kyrpides N."/>
            <person name="Mikhailova N."/>
            <person name="Fredrickson J."/>
            <person name="Richardson P."/>
        </authorList>
    </citation>
    <scope>NUCLEOTIDE SEQUENCE [LARGE SCALE GENOMIC DNA]</scope>
    <source>
        <strain evidence="3">ATCC BAA-1098 / SB2B</strain>
    </source>
</reference>
<evidence type="ECO:0000313" key="3">
    <source>
        <dbReference type="Proteomes" id="UP000009175"/>
    </source>
</evidence>
<keyword evidence="1" id="KW-0812">Transmembrane</keyword>
<feature type="transmembrane region" description="Helical" evidence="1">
    <location>
        <begin position="16"/>
        <end position="34"/>
    </location>
</feature>
<dbReference type="AlphaFoldDB" id="A1SAZ0"/>
<protein>
    <submittedName>
        <fullName evidence="2">Uncharacterized protein</fullName>
    </submittedName>
</protein>
<gene>
    <name evidence="2" type="ordered locus">Sama_3344</name>
</gene>
<dbReference type="STRING" id="326297.Sama_3344"/>